<dbReference type="CDD" id="cd03801">
    <property type="entry name" value="GT4_PimA-like"/>
    <property type="match status" value="1"/>
</dbReference>
<evidence type="ECO:0000313" key="2">
    <source>
        <dbReference type="EMBL" id="REA63108.1"/>
    </source>
</evidence>
<organism evidence="2 3">
    <name type="scientific">Dyadobacter luteus</name>
    <dbReference type="NCBI Taxonomy" id="2259619"/>
    <lineage>
        <taxon>Bacteria</taxon>
        <taxon>Pseudomonadati</taxon>
        <taxon>Bacteroidota</taxon>
        <taxon>Cytophagia</taxon>
        <taxon>Cytophagales</taxon>
        <taxon>Spirosomataceae</taxon>
        <taxon>Dyadobacter</taxon>
    </lineage>
</organism>
<dbReference type="Proteomes" id="UP000256373">
    <property type="component" value="Unassembled WGS sequence"/>
</dbReference>
<gene>
    <name evidence="2" type="ORF">DSL64_05680</name>
</gene>
<comment type="caution">
    <text evidence="2">The sequence shown here is derived from an EMBL/GenBank/DDBJ whole genome shotgun (WGS) entry which is preliminary data.</text>
</comment>
<dbReference type="Pfam" id="PF00534">
    <property type="entry name" value="Glycos_transf_1"/>
    <property type="match status" value="1"/>
</dbReference>
<dbReference type="PANTHER" id="PTHR45947">
    <property type="entry name" value="SULFOQUINOVOSYL TRANSFERASE SQD2"/>
    <property type="match status" value="1"/>
</dbReference>
<dbReference type="PANTHER" id="PTHR45947:SF3">
    <property type="entry name" value="SULFOQUINOVOSYL TRANSFERASE SQD2"/>
    <property type="match status" value="1"/>
</dbReference>
<sequence length="378" mass="42506">MRVLIIHNQLWAHYKSKLFSEIHKSMHTEYPEAEFLVAHIALYEASRSSMQDQKSFPYQYPYQVLFNKSLDQVGFSERLKALFKTFNAFKPTILNVTGWFDWAQVLLMIYARSKGVKIVLSSESSTLDHNRSGIKEKTKKAIVGMADAFFCFGKSSVNYLIALGIEKNKIAVSNAAVIDEALVKNAFSEAKRKNLTPLNKTFVYVGRLAPEKNLQMLIEVFIRLQNASDWKLLFVGDGPMRGELEGLVLKSAKPENIQFAGGFPWYEVPRWLTQSDVLILPSISEPWGLVVNEAMVCGLPVIVSQTCGCVEDLVVDGKNGFIIDPKNPVSLKDALQFFIDNPDQIDSMGDASEELVAPFNSTQVAEQMVRCYAQLSLR</sequence>
<dbReference type="InterPro" id="IPR050194">
    <property type="entry name" value="Glycosyltransferase_grp1"/>
</dbReference>
<name>A0A3D8YEU9_9BACT</name>
<dbReference type="Gene3D" id="3.40.50.2000">
    <property type="entry name" value="Glycogen Phosphorylase B"/>
    <property type="match status" value="2"/>
</dbReference>
<dbReference type="SUPFAM" id="SSF53756">
    <property type="entry name" value="UDP-Glycosyltransferase/glycogen phosphorylase"/>
    <property type="match status" value="1"/>
</dbReference>
<evidence type="ECO:0000259" key="1">
    <source>
        <dbReference type="Pfam" id="PF00534"/>
    </source>
</evidence>
<reference evidence="2 3" key="1">
    <citation type="submission" date="2018-07" db="EMBL/GenBank/DDBJ databases">
        <title>Dyadobacter roseus sp. nov., isolated from rose rhizosphere soil.</title>
        <authorList>
            <person name="Chen L."/>
        </authorList>
    </citation>
    <scope>NUCLEOTIDE SEQUENCE [LARGE SCALE GENOMIC DNA]</scope>
    <source>
        <strain evidence="2 3">RS19</strain>
    </source>
</reference>
<dbReference type="OrthoDB" id="9790710at2"/>
<accession>A0A3D8YEU9</accession>
<keyword evidence="2" id="KW-0808">Transferase</keyword>
<dbReference type="InterPro" id="IPR001296">
    <property type="entry name" value="Glyco_trans_1"/>
</dbReference>
<dbReference type="AlphaFoldDB" id="A0A3D8YEU9"/>
<feature type="domain" description="Glycosyl transferase family 1" evidence="1">
    <location>
        <begin position="197"/>
        <end position="352"/>
    </location>
</feature>
<evidence type="ECO:0000313" key="3">
    <source>
        <dbReference type="Proteomes" id="UP000256373"/>
    </source>
</evidence>
<proteinExistence type="predicted"/>
<protein>
    <submittedName>
        <fullName evidence="2">Glycosyltransferase family 1 protein</fullName>
    </submittedName>
</protein>
<dbReference type="GO" id="GO:0016757">
    <property type="term" value="F:glycosyltransferase activity"/>
    <property type="evidence" value="ECO:0007669"/>
    <property type="project" value="InterPro"/>
</dbReference>
<dbReference type="RefSeq" id="WP_115829697.1">
    <property type="nucleotide sequence ID" value="NZ_QNUL01000003.1"/>
</dbReference>
<keyword evidence="3" id="KW-1185">Reference proteome</keyword>
<dbReference type="EMBL" id="QNUL01000003">
    <property type="protein sequence ID" value="REA63108.1"/>
    <property type="molecule type" value="Genomic_DNA"/>
</dbReference>